<gene>
    <name evidence="1" type="ordered locus">Selin_2028</name>
</gene>
<dbReference type="EMBL" id="CP002432">
    <property type="protein sequence ID" value="ADU66748.1"/>
    <property type="molecule type" value="Genomic_DNA"/>
</dbReference>
<dbReference type="InParanoid" id="E6W2J8"/>
<reference evidence="1 2" key="1">
    <citation type="submission" date="2010-12" db="EMBL/GenBank/DDBJ databases">
        <title>Complete sequence of Desulfurispirillum indicum S5.</title>
        <authorList>
            <consortium name="US DOE Joint Genome Institute"/>
            <person name="Lucas S."/>
            <person name="Copeland A."/>
            <person name="Lapidus A."/>
            <person name="Cheng J.-F."/>
            <person name="Goodwin L."/>
            <person name="Pitluck S."/>
            <person name="Chertkov O."/>
            <person name="Held B."/>
            <person name="Detter J.C."/>
            <person name="Han C."/>
            <person name="Tapia R."/>
            <person name="Land M."/>
            <person name="Hauser L."/>
            <person name="Kyrpides N."/>
            <person name="Ivanova N."/>
            <person name="Mikhailova N."/>
            <person name="Haggblom M."/>
            <person name="Rauschenbach I."/>
            <person name="Bini E."/>
            <person name="Woyke T."/>
        </authorList>
    </citation>
    <scope>NUCLEOTIDE SEQUENCE [LARGE SCALE GENOMIC DNA]</scope>
    <source>
        <strain evidence="2">ATCC BAA-1389 / DSM 22839 / S5</strain>
    </source>
</reference>
<dbReference type="KEGG" id="din:Selin_2028"/>
<dbReference type="AlphaFoldDB" id="E6W2J8"/>
<accession>E6W2J8</accession>
<dbReference type="HOGENOM" id="CLU_1841897_0_0_0"/>
<evidence type="ECO:0000313" key="1">
    <source>
        <dbReference type="EMBL" id="ADU66748.1"/>
    </source>
</evidence>
<sequence length="139" mass="15620">MQLLSQRYTLISLSPSTKMARGIEHDNGTTGEFMSLLSETRREELLTLFERVQVAHHIPGRIRLKIKGRAPQWLTSDPASTQTQIEALRGVLQVKLNPLAGSATITYERTPEAFEHFDALRSGNVAPLLEYFTREVSPS</sequence>
<organism evidence="1 2">
    <name type="scientific">Desulfurispirillum indicum (strain ATCC BAA-1389 / DSM 22839 / S5)</name>
    <dbReference type="NCBI Taxonomy" id="653733"/>
    <lineage>
        <taxon>Bacteria</taxon>
        <taxon>Pseudomonadati</taxon>
        <taxon>Chrysiogenota</taxon>
        <taxon>Chrysiogenia</taxon>
        <taxon>Chrysiogenales</taxon>
        <taxon>Chrysiogenaceae</taxon>
        <taxon>Desulfurispirillum</taxon>
    </lineage>
</organism>
<name>E6W2J8_DESIS</name>
<protein>
    <submittedName>
        <fullName evidence="1">Uncharacterized protein</fullName>
    </submittedName>
</protein>
<evidence type="ECO:0000313" key="2">
    <source>
        <dbReference type="Proteomes" id="UP000002572"/>
    </source>
</evidence>
<dbReference type="Proteomes" id="UP000002572">
    <property type="component" value="Chromosome"/>
</dbReference>
<proteinExistence type="predicted"/>
<dbReference type="STRING" id="653733.Selin_2028"/>
<keyword evidence="2" id="KW-1185">Reference proteome</keyword>